<dbReference type="AlphaFoldDB" id="A0A445IZG0"/>
<organism evidence="2 3">
    <name type="scientific">Glycine soja</name>
    <name type="common">Wild soybean</name>
    <dbReference type="NCBI Taxonomy" id="3848"/>
    <lineage>
        <taxon>Eukaryota</taxon>
        <taxon>Viridiplantae</taxon>
        <taxon>Streptophyta</taxon>
        <taxon>Embryophyta</taxon>
        <taxon>Tracheophyta</taxon>
        <taxon>Spermatophyta</taxon>
        <taxon>Magnoliopsida</taxon>
        <taxon>eudicotyledons</taxon>
        <taxon>Gunneridae</taxon>
        <taxon>Pentapetalae</taxon>
        <taxon>rosids</taxon>
        <taxon>fabids</taxon>
        <taxon>Fabales</taxon>
        <taxon>Fabaceae</taxon>
        <taxon>Papilionoideae</taxon>
        <taxon>50 kb inversion clade</taxon>
        <taxon>NPAAA clade</taxon>
        <taxon>indigoferoid/millettioid clade</taxon>
        <taxon>Phaseoleae</taxon>
        <taxon>Glycine</taxon>
        <taxon>Glycine subgen. Soja</taxon>
    </lineage>
</organism>
<evidence type="ECO:0000313" key="3">
    <source>
        <dbReference type="Proteomes" id="UP000289340"/>
    </source>
</evidence>
<name>A0A445IZG0_GLYSO</name>
<keyword evidence="1" id="KW-1133">Transmembrane helix</keyword>
<evidence type="ECO:0000256" key="1">
    <source>
        <dbReference type="SAM" id="Phobius"/>
    </source>
</evidence>
<reference evidence="2 3" key="1">
    <citation type="submission" date="2018-09" db="EMBL/GenBank/DDBJ databases">
        <title>A high-quality reference genome of wild soybean provides a powerful tool to mine soybean genomes.</title>
        <authorList>
            <person name="Xie M."/>
            <person name="Chung C.Y.L."/>
            <person name="Li M.-W."/>
            <person name="Wong F.-L."/>
            <person name="Chan T.-F."/>
            <person name="Lam H.-M."/>
        </authorList>
    </citation>
    <scope>NUCLEOTIDE SEQUENCE [LARGE SCALE GENOMIC DNA]</scope>
    <source>
        <strain evidence="3">cv. W05</strain>
        <tissue evidence="2">Hypocotyl of etiolated seedlings</tissue>
    </source>
</reference>
<keyword evidence="1" id="KW-0812">Transmembrane</keyword>
<sequence length="137" mass="15331">MVTCCKLTKHGTEILTDPSMYRSVVGALQYATITRPEISFSVNQVCQFMSPPLEAHWVAVKRILKYLKGTISWRLHLSLRGSIRVKNLESAILMLAWTGMLGKSYCLEVLVFNAIVVGACMAISYSSLMFSRGFCNM</sequence>
<keyword evidence="1" id="KW-0472">Membrane</keyword>
<gene>
    <name evidence="2" type="ORF">D0Y65_023767</name>
</gene>
<feature type="transmembrane region" description="Helical" evidence="1">
    <location>
        <begin position="111"/>
        <end position="130"/>
    </location>
</feature>
<dbReference type="PANTHER" id="PTHR11439:SF500">
    <property type="entry name" value="RNA-DIRECTED DNA POLYMERASE"/>
    <property type="match status" value="1"/>
</dbReference>
<dbReference type="Proteomes" id="UP000289340">
    <property type="component" value="Chromosome 9"/>
</dbReference>
<evidence type="ECO:0000313" key="2">
    <source>
        <dbReference type="EMBL" id="RZB91500.1"/>
    </source>
</evidence>
<protein>
    <submittedName>
        <fullName evidence="2">Retrovirus-related Pol polyprotein from transposon RE2</fullName>
    </submittedName>
</protein>
<comment type="caution">
    <text evidence="2">The sequence shown here is derived from an EMBL/GenBank/DDBJ whole genome shotgun (WGS) entry which is preliminary data.</text>
</comment>
<dbReference type="PANTHER" id="PTHR11439">
    <property type="entry name" value="GAG-POL-RELATED RETROTRANSPOSON"/>
    <property type="match status" value="1"/>
</dbReference>
<proteinExistence type="predicted"/>
<accession>A0A445IZG0</accession>
<keyword evidence="3" id="KW-1185">Reference proteome</keyword>
<dbReference type="EMBL" id="QZWG01000009">
    <property type="protein sequence ID" value="RZB91500.1"/>
    <property type="molecule type" value="Genomic_DNA"/>
</dbReference>